<keyword evidence="4" id="KW-0804">Transcription</keyword>
<dbReference type="GO" id="GO:0000976">
    <property type="term" value="F:transcription cis-regulatory region binding"/>
    <property type="evidence" value="ECO:0007669"/>
    <property type="project" value="TreeGrafter"/>
</dbReference>
<comment type="caution">
    <text evidence="6">The sequence shown here is derived from an EMBL/GenBank/DDBJ whole genome shotgun (WGS) entry which is preliminary data.</text>
</comment>
<accession>A0A2M9CGC6</accession>
<dbReference type="InterPro" id="IPR000843">
    <property type="entry name" value="HTH_LacI"/>
</dbReference>
<feature type="domain" description="HTH lacI-type" evidence="5">
    <location>
        <begin position="2"/>
        <end position="56"/>
    </location>
</feature>
<dbReference type="InterPro" id="IPR046335">
    <property type="entry name" value="LacI/GalR-like_sensor"/>
</dbReference>
<dbReference type="Gene3D" id="3.40.50.2300">
    <property type="match status" value="2"/>
</dbReference>
<keyword evidence="7" id="KW-1185">Reference proteome</keyword>
<keyword evidence="2" id="KW-0805">Transcription regulation</keyword>
<dbReference type="Pfam" id="PF13377">
    <property type="entry name" value="Peripla_BP_3"/>
    <property type="match status" value="1"/>
</dbReference>
<sequence>MPGIDEVAQLAGVSTATVSRALSGRGHVSPATKERVAAAASELGYVVSSSASGLATGRTRNVGVVIPFLNRWFYGAVIEGAQRRLLSHGYDLTLYNLSGGGDERRSVFEHFLLRKRVDAVIAINLELTPDEVTRLLDIDKPVVGVGGPLTGVRTLSIDDVEVSRLATEHLVSLGHRRIAHIGGDVEDERDFHVPTNRREGYEAALEAVGIPVDPTLYAPCDFTLQGAYHAAKQLLGSPRNRPTAVFAASDEMAIGTILAARDMGLRVPDDLSVIGIDDHELAEFFGLTTVAQFPELQGELAVEILMDQLHPENRAHGSLNTPLPYELVVRGSTARHDPRAR</sequence>
<dbReference type="Proteomes" id="UP000228758">
    <property type="component" value="Unassembled WGS sequence"/>
</dbReference>
<reference evidence="6 7" key="1">
    <citation type="submission" date="2017-11" db="EMBL/GenBank/DDBJ databases">
        <title>Genomic Encyclopedia of Archaeal and Bacterial Type Strains, Phase II (KMG-II): From Individual Species to Whole Genera.</title>
        <authorList>
            <person name="Goeker M."/>
        </authorList>
    </citation>
    <scope>NUCLEOTIDE SEQUENCE [LARGE SCALE GENOMIC DNA]</scope>
    <source>
        <strain evidence="6 7">DSM 27393</strain>
    </source>
</reference>
<dbReference type="SUPFAM" id="SSF53822">
    <property type="entry name" value="Periplasmic binding protein-like I"/>
    <property type="match status" value="1"/>
</dbReference>
<proteinExistence type="predicted"/>
<dbReference type="PANTHER" id="PTHR30146">
    <property type="entry name" value="LACI-RELATED TRANSCRIPTIONAL REPRESSOR"/>
    <property type="match status" value="1"/>
</dbReference>
<organism evidence="6 7">
    <name type="scientific">Diaminobutyricimonas aerilata</name>
    <dbReference type="NCBI Taxonomy" id="1162967"/>
    <lineage>
        <taxon>Bacteria</taxon>
        <taxon>Bacillati</taxon>
        <taxon>Actinomycetota</taxon>
        <taxon>Actinomycetes</taxon>
        <taxon>Micrococcales</taxon>
        <taxon>Microbacteriaceae</taxon>
        <taxon>Diaminobutyricimonas</taxon>
    </lineage>
</organism>
<evidence type="ECO:0000259" key="5">
    <source>
        <dbReference type="PROSITE" id="PS50932"/>
    </source>
</evidence>
<protein>
    <submittedName>
        <fullName evidence="6">DNA-binding LacI/PurR family transcriptional regulator</fullName>
    </submittedName>
</protein>
<dbReference type="EMBL" id="PGFF01000001">
    <property type="protein sequence ID" value="PJJ70939.1"/>
    <property type="molecule type" value="Genomic_DNA"/>
</dbReference>
<dbReference type="Pfam" id="PF00356">
    <property type="entry name" value="LacI"/>
    <property type="match status" value="1"/>
</dbReference>
<dbReference type="InterPro" id="IPR010982">
    <property type="entry name" value="Lambda_DNA-bd_dom_sf"/>
</dbReference>
<dbReference type="CDD" id="cd06267">
    <property type="entry name" value="PBP1_LacI_sugar_binding-like"/>
    <property type="match status" value="1"/>
</dbReference>
<dbReference type="PROSITE" id="PS00356">
    <property type="entry name" value="HTH_LACI_1"/>
    <property type="match status" value="1"/>
</dbReference>
<gene>
    <name evidence="6" type="ORF">CLV46_0468</name>
</gene>
<name>A0A2M9CGC6_9MICO</name>
<evidence type="ECO:0000313" key="7">
    <source>
        <dbReference type="Proteomes" id="UP000228758"/>
    </source>
</evidence>
<evidence type="ECO:0000256" key="1">
    <source>
        <dbReference type="ARBA" id="ARBA00022491"/>
    </source>
</evidence>
<dbReference type="PANTHER" id="PTHR30146:SF148">
    <property type="entry name" value="HTH-TYPE TRANSCRIPTIONAL REPRESSOR PURR-RELATED"/>
    <property type="match status" value="1"/>
</dbReference>
<evidence type="ECO:0000256" key="4">
    <source>
        <dbReference type="ARBA" id="ARBA00023163"/>
    </source>
</evidence>
<dbReference type="CDD" id="cd01392">
    <property type="entry name" value="HTH_LacI"/>
    <property type="match status" value="1"/>
</dbReference>
<dbReference type="PROSITE" id="PS50932">
    <property type="entry name" value="HTH_LACI_2"/>
    <property type="match status" value="1"/>
</dbReference>
<evidence type="ECO:0000313" key="6">
    <source>
        <dbReference type="EMBL" id="PJJ70939.1"/>
    </source>
</evidence>
<dbReference type="SUPFAM" id="SSF47413">
    <property type="entry name" value="lambda repressor-like DNA-binding domains"/>
    <property type="match status" value="1"/>
</dbReference>
<dbReference type="Gene3D" id="1.10.260.40">
    <property type="entry name" value="lambda repressor-like DNA-binding domains"/>
    <property type="match status" value="1"/>
</dbReference>
<keyword evidence="1" id="KW-0678">Repressor</keyword>
<dbReference type="RefSeq" id="WP_100363304.1">
    <property type="nucleotide sequence ID" value="NZ_PGFF01000001.1"/>
</dbReference>
<evidence type="ECO:0000256" key="2">
    <source>
        <dbReference type="ARBA" id="ARBA00023015"/>
    </source>
</evidence>
<keyword evidence="3 6" id="KW-0238">DNA-binding</keyword>
<dbReference type="InterPro" id="IPR028082">
    <property type="entry name" value="Peripla_BP_I"/>
</dbReference>
<dbReference type="GO" id="GO:0003700">
    <property type="term" value="F:DNA-binding transcription factor activity"/>
    <property type="evidence" value="ECO:0007669"/>
    <property type="project" value="TreeGrafter"/>
</dbReference>
<evidence type="ECO:0000256" key="3">
    <source>
        <dbReference type="ARBA" id="ARBA00023125"/>
    </source>
</evidence>
<dbReference type="AlphaFoldDB" id="A0A2M9CGC6"/>
<dbReference type="SMART" id="SM00354">
    <property type="entry name" value="HTH_LACI"/>
    <property type="match status" value="1"/>
</dbReference>
<dbReference type="OrthoDB" id="3510266at2"/>